<evidence type="ECO:0000259" key="1">
    <source>
        <dbReference type="PROSITE" id="PS50994"/>
    </source>
</evidence>
<dbReference type="AlphaFoldDB" id="A0AAV4D4H0"/>
<evidence type="ECO:0000313" key="3">
    <source>
        <dbReference type="Proteomes" id="UP000735302"/>
    </source>
</evidence>
<dbReference type="GO" id="GO:0003676">
    <property type="term" value="F:nucleic acid binding"/>
    <property type="evidence" value="ECO:0007669"/>
    <property type="project" value="InterPro"/>
</dbReference>
<evidence type="ECO:0000313" key="2">
    <source>
        <dbReference type="EMBL" id="GFO39029.1"/>
    </source>
</evidence>
<protein>
    <submittedName>
        <fullName evidence="2">Pol polyprotein</fullName>
    </submittedName>
</protein>
<keyword evidence="3" id="KW-1185">Reference proteome</keyword>
<organism evidence="2 3">
    <name type="scientific">Plakobranchus ocellatus</name>
    <dbReference type="NCBI Taxonomy" id="259542"/>
    <lineage>
        <taxon>Eukaryota</taxon>
        <taxon>Metazoa</taxon>
        <taxon>Spiralia</taxon>
        <taxon>Lophotrochozoa</taxon>
        <taxon>Mollusca</taxon>
        <taxon>Gastropoda</taxon>
        <taxon>Heterobranchia</taxon>
        <taxon>Euthyneura</taxon>
        <taxon>Panpulmonata</taxon>
        <taxon>Sacoglossa</taxon>
        <taxon>Placobranchoidea</taxon>
        <taxon>Plakobranchidae</taxon>
        <taxon>Plakobranchus</taxon>
    </lineage>
</organism>
<dbReference type="GO" id="GO:0015074">
    <property type="term" value="P:DNA integration"/>
    <property type="evidence" value="ECO:0007669"/>
    <property type="project" value="InterPro"/>
</dbReference>
<dbReference type="EMBL" id="BLXT01007370">
    <property type="protein sequence ID" value="GFO39029.1"/>
    <property type="molecule type" value="Genomic_DNA"/>
</dbReference>
<dbReference type="SUPFAM" id="SSF53098">
    <property type="entry name" value="Ribonuclease H-like"/>
    <property type="match status" value="1"/>
</dbReference>
<dbReference type="PANTHER" id="PTHR37984:SF5">
    <property type="entry name" value="PROTEIN NYNRIN-LIKE"/>
    <property type="match status" value="1"/>
</dbReference>
<reference evidence="2 3" key="1">
    <citation type="journal article" date="2021" name="Elife">
        <title>Chloroplast acquisition without the gene transfer in kleptoplastic sea slugs, Plakobranchus ocellatus.</title>
        <authorList>
            <person name="Maeda T."/>
            <person name="Takahashi S."/>
            <person name="Yoshida T."/>
            <person name="Shimamura S."/>
            <person name="Takaki Y."/>
            <person name="Nagai Y."/>
            <person name="Toyoda A."/>
            <person name="Suzuki Y."/>
            <person name="Arimoto A."/>
            <person name="Ishii H."/>
            <person name="Satoh N."/>
            <person name="Nishiyama T."/>
            <person name="Hasebe M."/>
            <person name="Maruyama T."/>
            <person name="Minagawa J."/>
            <person name="Obokata J."/>
            <person name="Shigenobu S."/>
        </authorList>
    </citation>
    <scope>NUCLEOTIDE SEQUENCE [LARGE SCALE GENOMIC DNA]</scope>
</reference>
<dbReference type="Proteomes" id="UP000735302">
    <property type="component" value="Unassembled WGS sequence"/>
</dbReference>
<feature type="domain" description="Integrase catalytic" evidence="1">
    <location>
        <begin position="17"/>
        <end position="121"/>
    </location>
</feature>
<dbReference type="PROSITE" id="PS50994">
    <property type="entry name" value="INTEGRASE"/>
    <property type="match status" value="1"/>
</dbReference>
<name>A0AAV4D4H0_9GAST</name>
<accession>A0AAV4D4H0</accession>
<dbReference type="InterPro" id="IPR012337">
    <property type="entry name" value="RNaseH-like_sf"/>
</dbReference>
<dbReference type="InterPro" id="IPR001584">
    <property type="entry name" value="Integrase_cat-core"/>
</dbReference>
<dbReference type="InterPro" id="IPR050951">
    <property type="entry name" value="Retrovirus_Pol_polyprotein"/>
</dbReference>
<dbReference type="PANTHER" id="PTHR37984">
    <property type="entry name" value="PROTEIN CBG26694"/>
    <property type="match status" value="1"/>
</dbReference>
<gene>
    <name evidence="2" type="ORF">PoB_006553400</name>
</gene>
<dbReference type="InterPro" id="IPR036397">
    <property type="entry name" value="RNaseH_sf"/>
</dbReference>
<sequence length="121" mass="13887">MKKSDIPTPRYPLTIYDASCPMAQVHLDFLRPPPESKSGNEYILMTMDQLNKWVECIPIPFQIAKITAAIVVSESFCMFGYPLHQGRNFESSLLKSLRTALLIKKYWPTPYYPSSNGQVER</sequence>
<comment type="caution">
    <text evidence="2">The sequence shown here is derived from an EMBL/GenBank/DDBJ whole genome shotgun (WGS) entry which is preliminary data.</text>
</comment>
<dbReference type="Gene3D" id="3.30.420.10">
    <property type="entry name" value="Ribonuclease H-like superfamily/Ribonuclease H"/>
    <property type="match status" value="1"/>
</dbReference>
<proteinExistence type="predicted"/>